<sequence length="312" mass="33826">MRSRSAMRLLPWLCMALPGRAGALMLSSLSSAGIIPMTADDSVDDNSTLPTEGVEPALSTAGLRGEPLDLAAAAEAADQTMNPTRELTVDSSFPAMLKRDRILVGKLKYYLYGVHADDIGVYVSNQSKLWGANSTAAEVLDRLPGEVTLRYRIASRFLTRSTWSRWMIGVTFKQQLKRSHCGNVSDEIHAMTDLIYAGPKLHVGNLLDFDLDGDGMTYFINGRYITKKGTRCSSVATLYSYLGPEPLSNTFKEALVSTLHHGRAASPSEVTVRHGRVGFAWAILVGTVLALVTGCAALCCCLGGWCRSSRSK</sequence>
<keyword evidence="1" id="KW-0472">Membrane</keyword>
<protein>
    <submittedName>
        <fullName evidence="3">Uncharacterized protein</fullName>
    </submittedName>
</protein>
<evidence type="ECO:0000313" key="3">
    <source>
        <dbReference type="EMBL" id="CAD9365845.1"/>
    </source>
</evidence>
<gene>
    <name evidence="3" type="ORF">AAND1436_LOCUS2303</name>
</gene>
<keyword evidence="1" id="KW-1133">Transmembrane helix</keyword>
<keyword evidence="2" id="KW-0732">Signal</keyword>
<evidence type="ECO:0000256" key="1">
    <source>
        <dbReference type="SAM" id="Phobius"/>
    </source>
</evidence>
<proteinExistence type="predicted"/>
<dbReference type="EMBL" id="HBGQ01004486">
    <property type="protein sequence ID" value="CAD9365845.1"/>
    <property type="molecule type" value="Transcribed_RNA"/>
</dbReference>
<feature type="signal peptide" evidence="2">
    <location>
        <begin position="1"/>
        <end position="21"/>
    </location>
</feature>
<organism evidence="3">
    <name type="scientific">Alexandrium andersonii</name>
    <dbReference type="NCBI Taxonomy" id="327968"/>
    <lineage>
        <taxon>Eukaryota</taxon>
        <taxon>Sar</taxon>
        <taxon>Alveolata</taxon>
        <taxon>Dinophyceae</taxon>
        <taxon>Gonyaulacales</taxon>
        <taxon>Pyrocystaceae</taxon>
        <taxon>Alexandrium</taxon>
    </lineage>
</organism>
<accession>A0A7S2AER6</accession>
<reference evidence="3" key="1">
    <citation type="submission" date="2021-01" db="EMBL/GenBank/DDBJ databases">
        <authorList>
            <person name="Corre E."/>
            <person name="Pelletier E."/>
            <person name="Niang G."/>
            <person name="Scheremetjew M."/>
            <person name="Finn R."/>
            <person name="Kale V."/>
            <person name="Holt S."/>
            <person name="Cochrane G."/>
            <person name="Meng A."/>
            <person name="Brown T."/>
            <person name="Cohen L."/>
        </authorList>
    </citation>
    <scope>NUCLEOTIDE SEQUENCE</scope>
    <source>
        <strain evidence="3">CCMP2222</strain>
    </source>
</reference>
<evidence type="ECO:0000256" key="2">
    <source>
        <dbReference type="SAM" id="SignalP"/>
    </source>
</evidence>
<feature type="chain" id="PRO_5030554712" evidence="2">
    <location>
        <begin position="22"/>
        <end position="312"/>
    </location>
</feature>
<feature type="transmembrane region" description="Helical" evidence="1">
    <location>
        <begin position="279"/>
        <end position="306"/>
    </location>
</feature>
<name>A0A7S2AER6_9DINO</name>
<dbReference type="AlphaFoldDB" id="A0A7S2AER6"/>
<keyword evidence="1" id="KW-0812">Transmembrane</keyword>